<comment type="caution">
    <text evidence="3">The sequence shown here is derived from an EMBL/GenBank/DDBJ whole genome shotgun (WGS) entry which is preliminary data.</text>
</comment>
<keyword evidence="1" id="KW-1133">Transmembrane helix</keyword>
<reference evidence="3" key="1">
    <citation type="submission" date="2023-07" db="EMBL/GenBank/DDBJ databases">
        <authorList>
            <consortium name="CYATHOMIX"/>
        </authorList>
    </citation>
    <scope>NUCLEOTIDE SEQUENCE</scope>
    <source>
        <strain evidence="3">N/A</strain>
    </source>
</reference>
<gene>
    <name evidence="3" type="ORF">CYNAS_LOCUS8268</name>
</gene>
<keyword evidence="1" id="KW-0472">Membrane</keyword>
<evidence type="ECO:0000313" key="4">
    <source>
        <dbReference type="Proteomes" id="UP001176961"/>
    </source>
</evidence>
<keyword evidence="4" id="KW-1185">Reference proteome</keyword>
<evidence type="ECO:0000256" key="1">
    <source>
        <dbReference type="SAM" id="Phobius"/>
    </source>
</evidence>
<feature type="chain" id="PRO_5041286126" description="MARVEL domain-containing protein" evidence="2">
    <location>
        <begin position="20"/>
        <end position="115"/>
    </location>
</feature>
<name>A0AA36M332_CYLNA</name>
<keyword evidence="1" id="KW-0812">Transmembrane</keyword>
<accession>A0AA36M332</accession>
<dbReference type="AlphaFoldDB" id="A0AA36M332"/>
<sequence>MCSIALFGSFAFLISYVFALDEFVSSTSWFIVESTYCTVIAVALLTCALIFLLITSSHWADVNPSRQAAAAFASGSMFVCSLIHFIDGLLLLGNWKRYSWDINGPNALTRDDIAF</sequence>
<protein>
    <recommendedName>
        <fullName evidence="5">MARVEL domain-containing protein</fullName>
    </recommendedName>
</protein>
<keyword evidence="2" id="KW-0732">Signal</keyword>
<evidence type="ECO:0000313" key="3">
    <source>
        <dbReference type="EMBL" id="CAJ0596285.1"/>
    </source>
</evidence>
<feature type="transmembrane region" description="Helical" evidence="1">
    <location>
        <begin position="68"/>
        <end position="86"/>
    </location>
</feature>
<dbReference type="EMBL" id="CATQJL010000112">
    <property type="protein sequence ID" value="CAJ0596285.1"/>
    <property type="molecule type" value="Genomic_DNA"/>
</dbReference>
<dbReference type="Proteomes" id="UP001176961">
    <property type="component" value="Unassembled WGS sequence"/>
</dbReference>
<proteinExistence type="predicted"/>
<feature type="signal peptide" evidence="2">
    <location>
        <begin position="1"/>
        <end position="19"/>
    </location>
</feature>
<feature type="transmembrane region" description="Helical" evidence="1">
    <location>
        <begin position="29"/>
        <end position="56"/>
    </location>
</feature>
<evidence type="ECO:0008006" key="5">
    <source>
        <dbReference type="Google" id="ProtNLM"/>
    </source>
</evidence>
<organism evidence="3 4">
    <name type="scientific">Cylicocyclus nassatus</name>
    <name type="common">Nematode worm</name>
    <dbReference type="NCBI Taxonomy" id="53992"/>
    <lineage>
        <taxon>Eukaryota</taxon>
        <taxon>Metazoa</taxon>
        <taxon>Ecdysozoa</taxon>
        <taxon>Nematoda</taxon>
        <taxon>Chromadorea</taxon>
        <taxon>Rhabditida</taxon>
        <taxon>Rhabditina</taxon>
        <taxon>Rhabditomorpha</taxon>
        <taxon>Strongyloidea</taxon>
        <taxon>Strongylidae</taxon>
        <taxon>Cylicocyclus</taxon>
    </lineage>
</organism>
<evidence type="ECO:0000256" key="2">
    <source>
        <dbReference type="SAM" id="SignalP"/>
    </source>
</evidence>